<dbReference type="InterPro" id="IPR039420">
    <property type="entry name" value="WalR-like"/>
</dbReference>
<evidence type="ECO:0000259" key="2">
    <source>
        <dbReference type="PROSITE" id="PS50043"/>
    </source>
</evidence>
<evidence type="ECO:0000313" key="4">
    <source>
        <dbReference type="Proteomes" id="UP001556631"/>
    </source>
</evidence>
<dbReference type="Pfam" id="PF00196">
    <property type="entry name" value="GerE"/>
    <property type="match status" value="1"/>
</dbReference>
<reference evidence="3 4" key="1">
    <citation type="submission" date="2024-07" db="EMBL/GenBank/DDBJ databases">
        <authorList>
            <person name="Lee S."/>
            <person name="Kang M."/>
        </authorList>
    </citation>
    <scope>NUCLEOTIDE SEQUENCE [LARGE SCALE GENOMIC DNA]</scope>
    <source>
        <strain evidence="3 4">DS6</strain>
    </source>
</reference>
<keyword evidence="1" id="KW-0238">DNA-binding</keyword>
<feature type="domain" description="HTH luxR-type" evidence="2">
    <location>
        <begin position="273"/>
        <end position="338"/>
    </location>
</feature>
<organism evidence="3 4">
    <name type="scientific">Nocardioides eburneus</name>
    <dbReference type="NCBI Taxonomy" id="3231482"/>
    <lineage>
        <taxon>Bacteria</taxon>
        <taxon>Bacillati</taxon>
        <taxon>Actinomycetota</taxon>
        <taxon>Actinomycetes</taxon>
        <taxon>Propionibacteriales</taxon>
        <taxon>Nocardioidaceae</taxon>
        <taxon>Nocardioides</taxon>
    </lineage>
</organism>
<gene>
    <name evidence="3" type="ORF">AB3X52_09175</name>
</gene>
<dbReference type="SUPFAM" id="SSF46894">
    <property type="entry name" value="C-terminal effector domain of the bipartite response regulators"/>
    <property type="match status" value="1"/>
</dbReference>
<name>A0ABV3SZA7_9ACTN</name>
<dbReference type="InterPro" id="IPR000792">
    <property type="entry name" value="Tscrpt_reg_LuxR_C"/>
</dbReference>
<dbReference type="PRINTS" id="PR00038">
    <property type="entry name" value="HTHLUXR"/>
</dbReference>
<dbReference type="PANTHER" id="PTHR43214:SF43">
    <property type="entry name" value="TWO-COMPONENT RESPONSE REGULATOR"/>
    <property type="match status" value="1"/>
</dbReference>
<dbReference type="PROSITE" id="PS50043">
    <property type="entry name" value="HTH_LUXR_2"/>
    <property type="match status" value="1"/>
</dbReference>
<protein>
    <submittedName>
        <fullName evidence="3">LuxR C-terminal-related transcriptional regulator</fullName>
    </submittedName>
</protein>
<dbReference type="Gene3D" id="1.10.10.10">
    <property type="entry name" value="Winged helix-like DNA-binding domain superfamily/Winged helix DNA-binding domain"/>
    <property type="match status" value="1"/>
</dbReference>
<dbReference type="CDD" id="cd06170">
    <property type="entry name" value="LuxR_C_like"/>
    <property type="match status" value="1"/>
</dbReference>
<accession>A0ABV3SZA7</accession>
<dbReference type="PANTHER" id="PTHR43214">
    <property type="entry name" value="TWO-COMPONENT RESPONSE REGULATOR"/>
    <property type="match status" value="1"/>
</dbReference>
<dbReference type="InterPro" id="IPR016032">
    <property type="entry name" value="Sig_transdc_resp-reg_C-effctor"/>
</dbReference>
<dbReference type="SMART" id="SM00421">
    <property type="entry name" value="HTH_LUXR"/>
    <property type="match status" value="1"/>
</dbReference>
<dbReference type="InterPro" id="IPR036388">
    <property type="entry name" value="WH-like_DNA-bd_sf"/>
</dbReference>
<keyword evidence="4" id="KW-1185">Reference proteome</keyword>
<dbReference type="EMBL" id="JBFPJR010000013">
    <property type="protein sequence ID" value="MEX0427789.1"/>
    <property type="molecule type" value="Genomic_DNA"/>
</dbReference>
<evidence type="ECO:0000256" key="1">
    <source>
        <dbReference type="ARBA" id="ARBA00023125"/>
    </source>
</evidence>
<evidence type="ECO:0000313" key="3">
    <source>
        <dbReference type="EMBL" id="MEX0427789.1"/>
    </source>
</evidence>
<sequence>MPTLASPTVALGNDGPLLAAWTSLRAGEIRTAAGQLTALLDGGVDEPHDGPAGDTAYAGRALGAAMLVEARLALGDLSAAQAAAETLTPLAEDGAGPQTRTAAHLGLGQLCEAAGDHAEALRHFLAAGDAGGDDTFRPWRTGAALAMVRTGRRADGADLAREQVDRTSASADPHAHAVGLRTLAITEPAAHPVDVLRRARLVANTTGDDRLRAQIDADLAAHLLLAPGQRDLAEAVTLLRAAEMYAGREGLWPLHTRVTRLLEVAGESARPLEDETLALLTPAERRVARLAAGGLTNRQIAEKLLVTVKGVEWHLSRVYRKLGIASRAGLAGLIAPRAS</sequence>
<dbReference type="Proteomes" id="UP001556631">
    <property type="component" value="Unassembled WGS sequence"/>
</dbReference>
<comment type="caution">
    <text evidence="3">The sequence shown here is derived from an EMBL/GenBank/DDBJ whole genome shotgun (WGS) entry which is preliminary data.</text>
</comment>
<proteinExistence type="predicted"/>
<dbReference type="RefSeq" id="WP_367993507.1">
    <property type="nucleotide sequence ID" value="NZ_JBFPJR010000013.1"/>
</dbReference>